<dbReference type="InterPro" id="IPR022876">
    <property type="entry name" value="Tscrpt_rep_Rex"/>
</dbReference>
<reference evidence="8 9" key="1">
    <citation type="submission" date="2020-04" db="EMBL/GenBank/DDBJ databases">
        <authorList>
            <person name="Zheng R.K."/>
            <person name="Sun C.M."/>
        </authorList>
    </citation>
    <scope>NUCLEOTIDE SEQUENCE [LARGE SCALE GENOMIC DNA]</scope>
    <source>
        <strain evidence="9">zrk29</strain>
    </source>
</reference>
<evidence type="ECO:0000259" key="7">
    <source>
        <dbReference type="SMART" id="SM00881"/>
    </source>
</evidence>
<keyword evidence="2 6" id="KW-0678">Repressor</keyword>
<dbReference type="Pfam" id="PF06971">
    <property type="entry name" value="Put_DNA-bind_N"/>
    <property type="match status" value="1"/>
</dbReference>
<dbReference type="GO" id="GO:0045892">
    <property type="term" value="P:negative regulation of DNA-templated transcription"/>
    <property type="evidence" value="ECO:0007669"/>
    <property type="project" value="InterPro"/>
</dbReference>
<comment type="subunit">
    <text evidence="6">Homodimer.</text>
</comment>
<dbReference type="Gene3D" id="3.40.50.720">
    <property type="entry name" value="NAD(P)-binding Rossmann-like Domain"/>
    <property type="match status" value="1"/>
</dbReference>
<dbReference type="Pfam" id="PF02629">
    <property type="entry name" value="CoA_binding"/>
    <property type="match status" value="1"/>
</dbReference>
<dbReference type="Gene3D" id="1.10.10.10">
    <property type="entry name" value="Winged helix-like DNA-binding domain superfamily/Winged helix DNA-binding domain"/>
    <property type="match status" value="1"/>
</dbReference>
<comment type="caution">
    <text evidence="6">Lacks conserved residue(s) required for the propagation of feature annotation.</text>
</comment>
<keyword evidence="4 6" id="KW-0238">DNA-binding</keyword>
<comment type="similarity">
    <text evidence="6">Belongs to the transcriptional regulatory Rex family.</text>
</comment>
<keyword evidence="6" id="KW-0520">NAD</keyword>
<dbReference type="GO" id="GO:0003700">
    <property type="term" value="F:DNA-binding transcription factor activity"/>
    <property type="evidence" value="ECO:0007669"/>
    <property type="project" value="UniProtKB-UniRule"/>
</dbReference>
<dbReference type="NCBIfam" id="NF003994">
    <property type="entry name" value="PRK05472.2-3"/>
    <property type="match status" value="1"/>
</dbReference>
<dbReference type="InterPro" id="IPR036390">
    <property type="entry name" value="WH_DNA-bd_sf"/>
</dbReference>
<dbReference type="InterPro" id="IPR009718">
    <property type="entry name" value="Rex_DNA-bd_C_dom"/>
</dbReference>
<evidence type="ECO:0000256" key="2">
    <source>
        <dbReference type="ARBA" id="ARBA00022491"/>
    </source>
</evidence>
<comment type="function">
    <text evidence="6">Modulates transcription in response to changes in cellular NADH/NAD(+) redox state.</text>
</comment>
<sequence length="201" mass="22800">MLQNCQTEAFLERLPIYLNQLSQYSSDYVSASILAKDLGLGEVQVRKDLAKISRGGKPKVGYILNDLKADIERYMGFDQPTNAVIIGMGKLGRSLYNYHGFQQYHIEIIGAFDIRESFIHVDQLNEYCQEHHIDVAILTVPKDEAQKISDIIIKAGIKAIWNFSPTRLNVPSDVVVQNENLAVSLSILIKHYNDRRKNHGL</sequence>
<dbReference type="InterPro" id="IPR036291">
    <property type="entry name" value="NAD(P)-bd_dom_sf"/>
</dbReference>
<dbReference type="HAMAP" id="MF_01131">
    <property type="entry name" value="Rex"/>
    <property type="match status" value="1"/>
</dbReference>
<organism evidence="8 9">
    <name type="scientific">Hujiaoplasma nucleasis</name>
    <dbReference type="NCBI Taxonomy" id="2725268"/>
    <lineage>
        <taxon>Bacteria</taxon>
        <taxon>Bacillati</taxon>
        <taxon>Mycoplasmatota</taxon>
        <taxon>Mollicutes</taxon>
        <taxon>Candidatus Izemoplasmatales</taxon>
        <taxon>Hujiaoplasmataceae</taxon>
        <taxon>Hujiaoplasma</taxon>
    </lineage>
</organism>
<evidence type="ECO:0000256" key="5">
    <source>
        <dbReference type="ARBA" id="ARBA00023163"/>
    </source>
</evidence>
<dbReference type="GO" id="GO:0005737">
    <property type="term" value="C:cytoplasm"/>
    <property type="evidence" value="ECO:0007669"/>
    <property type="project" value="UniProtKB-SubCell"/>
</dbReference>
<accession>A0A7L6N164</accession>
<dbReference type="RefSeq" id="WP_312032490.1">
    <property type="nucleotide sequence ID" value="NZ_CP051151.1"/>
</dbReference>
<comment type="subcellular location">
    <subcellularLocation>
        <location evidence="6">Cytoplasm</location>
    </subcellularLocation>
</comment>
<dbReference type="PANTHER" id="PTHR35786">
    <property type="entry name" value="REDOX-SENSING TRANSCRIPTIONAL REPRESSOR REX"/>
    <property type="match status" value="1"/>
</dbReference>
<dbReference type="GO" id="GO:0003677">
    <property type="term" value="F:DNA binding"/>
    <property type="evidence" value="ECO:0007669"/>
    <property type="project" value="UniProtKB-UniRule"/>
</dbReference>
<feature type="domain" description="CoA-binding" evidence="7">
    <location>
        <begin position="76"/>
        <end position="167"/>
    </location>
</feature>
<evidence type="ECO:0000256" key="4">
    <source>
        <dbReference type="ARBA" id="ARBA00023125"/>
    </source>
</evidence>
<evidence type="ECO:0000256" key="1">
    <source>
        <dbReference type="ARBA" id="ARBA00022490"/>
    </source>
</evidence>
<dbReference type="Proteomes" id="UP000512167">
    <property type="component" value="Chromosome"/>
</dbReference>
<dbReference type="NCBIfam" id="NF003995">
    <property type="entry name" value="PRK05472.2-4"/>
    <property type="match status" value="1"/>
</dbReference>
<keyword evidence="1 6" id="KW-0963">Cytoplasm</keyword>
<dbReference type="EMBL" id="CP051151">
    <property type="protein sequence ID" value="QLY39996.1"/>
    <property type="molecule type" value="Genomic_DNA"/>
</dbReference>
<dbReference type="GO" id="GO:0051775">
    <property type="term" value="P:response to redox state"/>
    <property type="evidence" value="ECO:0007669"/>
    <property type="project" value="InterPro"/>
</dbReference>
<dbReference type="SUPFAM" id="SSF46785">
    <property type="entry name" value="Winged helix' DNA-binding domain"/>
    <property type="match status" value="1"/>
</dbReference>
<gene>
    <name evidence="6" type="primary">rex</name>
    <name evidence="8" type="ORF">HF295_03630</name>
</gene>
<proteinExistence type="inferred from homology"/>
<evidence type="ECO:0000256" key="3">
    <source>
        <dbReference type="ARBA" id="ARBA00023015"/>
    </source>
</evidence>
<dbReference type="SMART" id="SM00881">
    <property type="entry name" value="CoA_binding"/>
    <property type="match status" value="1"/>
</dbReference>
<keyword evidence="9" id="KW-1185">Reference proteome</keyword>
<protein>
    <recommendedName>
        <fullName evidence="6">Redox-sensing transcriptional repressor Rex</fullName>
    </recommendedName>
</protein>
<name>A0A7L6N164_9MOLU</name>
<evidence type="ECO:0000313" key="9">
    <source>
        <dbReference type="Proteomes" id="UP000512167"/>
    </source>
</evidence>
<dbReference type="SUPFAM" id="SSF51735">
    <property type="entry name" value="NAD(P)-binding Rossmann-fold domains"/>
    <property type="match status" value="1"/>
</dbReference>
<dbReference type="KEGG" id="tbk:HF295_03630"/>
<dbReference type="NCBIfam" id="NF003996">
    <property type="entry name" value="PRK05472.2-5"/>
    <property type="match status" value="1"/>
</dbReference>
<evidence type="ECO:0000313" key="8">
    <source>
        <dbReference type="EMBL" id="QLY39996.1"/>
    </source>
</evidence>
<keyword evidence="5 6" id="KW-0804">Transcription</keyword>
<evidence type="ECO:0000256" key="6">
    <source>
        <dbReference type="HAMAP-Rule" id="MF_01131"/>
    </source>
</evidence>
<dbReference type="InterPro" id="IPR003781">
    <property type="entry name" value="CoA-bd"/>
</dbReference>
<dbReference type="InterPro" id="IPR036388">
    <property type="entry name" value="WH-like_DNA-bd_sf"/>
</dbReference>
<feature type="binding site" evidence="6">
    <location>
        <begin position="87"/>
        <end position="92"/>
    </location>
    <ligand>
        <name>NAD(+)</name>
        <dbReference type="ChEBI" id="CHEBI:57540"/>
    </ligand>
</feature>
<keyword evidence="3 6" id="KW-0805">Transcription regulation</keyword>
<dbReference type="AlphaFoldDB" id="A0A7L6N164"/>
<dbReference type="PANTHER" id="PTHR35786:SF1">
    <property type="entry name" value="REDOX-SENSING TRANSCRIPTIONAL REPRESSOR REX 1"/>
    <property type="match status" value="1"/>
</dbReference>